<dbReference type="Gene3D" id="1.10.490.110">
    <property type="entry name" value="Uncharacterized conserved protein DUF2267"/>
    <property type="match status" value="1"/>
</dbReference>
<comment type="caution">
    <text evidence="1">The sequence shown here is derived from an EMBL/GenBank/DDBJ whole genome shotgun (WGS) entry which is preliminary data.</text>
</comment>
<dbReference type="Pfam" id="PF10025">
    <property type="entry name" value="DUF2267"/>
    <property type="match status" value="1"/>
</dbReference>
<gene>
    <name evidence="1" type="ORF">JNW91_27110</name>
</gene>
<name>A0ABS1Y0U8_9ACTN</name>
<dbReference type="EMBL" id="JAEVHM010000215">
    <property type="protein sequence ID" value="MBM0235145.1"/>
    <property type="molecule type" value="Genomic_DNA"/>
</dbReference>
<dbReference type="Proteomes" id="UP000601027">
    <property type="component" value="Unassembled WGS sequence"/>
</dbReference>
<proteinExistence type="predicted"/>
<keyword evidence="2" id="KW-1185">Reference proteome</keyword>
<protein>
    <submittedName>
        <fullName evidence="1">DUF2267 domain-containing protein</fullName>
    </submittedName>
</protein>
<dbReference type="InterPro" id="IPR038282">
    <property type="entry name" value="DUF2267_sf"/>
</dbReference>
<accession>A0ABS1Y0U8</accession>
<dbReference type="InterPro" id="IPR018727">
    <property type="entry name" value="DUF2267"/>
</dbReference>
<reference evidence="1 2" key="1">
    <citation type="submission" date="2021-01" db="EMBL/GenBank/DDBJ databases">
        <title>Draft genome sequence of Micromonospora sp. strain STR1_7.</title>
        <authorList>
            <person name="Karlyshev A."/>
            <person name="Jawad R."/>
        </authorList>
    </citation>
    <scope>NUCLEOTIDE SEQUENCE [LARGE SCALE GENOMIC DNA]</scope>
    <source>
        <strain evidence="1 2">STR1-7</strain>
    </source>
</reference>
<sequence length="142" mass="16498">MADQLISAFESSLDKTNLILKDIEMAYGWPKDRRNQSYAALRTVLHLLRDRLPVNESVEFAQQLPVLVRGIYFDGWNPSDVPIKLNRDDFLYEVRQGFPYDVDGGPERVTQVVLDTLRRHITQGEWQDVKETMPKDLATFFP</sequence>
<organism evidence="1 2">
    <name type="scientific">Micromonospora parastrephiae</name>
    <dbReference type="NCBI Taxonomy" id="2806101"/>
    <lineage>
        <taxon>Bacteria</taxon>
        <taxon>Bacillati</taxon>
        <taxon>Actinomycetota</taxon>
        <taxon>Actinomycetes</taxon>
        <taxon>Micromonosporales</taxon>
        <taxon>Micromonosporaceae</taxon>
        <taxon>Micromonospora</taxon>
    </lineage>
</organism>
<evidence type="ECO:0000313" key="2">
    <source>
        <dbReference type="Proteomes" id="UP000601027"/>
    </source>
</evidence>
<evidence type="ECO:0000313" key="1">
    <source>
        <dbReference type="EMBL" id="MBM0235145.1"/>
    </source>
</evidence>
<dbReference type="RefSeq" id="WP_203178238.1">
    <property type="nucleotide sequence ID" value="NZ_JAEVHM010000215.1"/>
</dbReference>